<proteinExistence type="predicted"/>
<dbReference type="eggNOG" id="KOG3953">
    <property type="taxonomic scope" value="Eukaryota"/>
</dbReference>
<reference evidence="1 2" key="2">
    <citation type="journal article" date="2007" name="PLoS Biol.">
        <title>Principles of genome evolution in the Drosophila melanogaster species group.</title>
        <authorList>
            <person name="Ranz J.M."/>
            <person name="Maurin D."/>
            <person name="Chan Y.S."/>
            <person name="von Grotthuss M."/>
            <person name="Hillier L.W."/>
            <person name="Roote J."/>
            <person name="Ashburner M."/>
            <person name="Bergman C.M."/>
        </authorList>
    </citation>
    <scope>NUCLEOTIDE SEQUENCE [LARGE SCALE GENOMIC DNA]</scope>
    <source>
        <strain evidence="2">Tai18E2 / Tucson 14021-0261.01</strain>
    </source>
</reference>
<dbReference type="OrthoDB" id="5951542at2759"/>
<sequence length="141" mass="16181">MVCSTAAKSVIRLINCTSQPVSLQLRSFQALSRQPLKLAELRQMPGLKGIIQSYWFLAPPIRYSRNSRENELDLGDEAVLSSSKQRLRRKQKYRETDDAAVDEDDLYANAHKITLRSSDSGDEEHTANVQEMCDEYFHYLL</sequence>
<dbReference type="HOGENOM" id="CLU_1827337_0_0_1"/>
<reference evidence="1 2" key="1">
    <citation type="journal article" date="2007" name="Nature">
        <title>Evolution of genes and genomes on the Drosophila phylogeny.</title>
        <authorList>
            <consortium name="Drosophila 12 Genomes Consortium"/>
            <person name="Clark A.G."/>
            <person name="Eisen M.B."/>
            <person name="Smith D.R."/>
            <person name="Bergman C.M."/>
            <person name="Oliver B."/>
            <person name="Markow T.A."/>
            <person name="Kaufman T.C."/>
            <person name="Kellis M."/>
            <person name="Gelbart W."/>
            <person name="Iyer V.N."/>
            <person name="Pollard D.A."/>
            <person name="Sackton T.B."/>
            <person name="Larracuente A.M."/>
            <person name="Singh N.D."/>
            <person name="Abad J.P."/>
            <person name="Abt D.N."/>
            <person name="Adryan B."/>
            <person name="Aguade M."/>
            <person name="Akashi H."/>
            <person name="Anderson W.W."/>
            <person name="Aquadro C.F."/>
            <person name="Ardell D.H."/>
            <person name="Arguello R."/>
            <person name="Artieri C.G."/>
            <person name="Barbash D.A."/>
            <person name="Barker D."/>
            <person name="Barsanti P."/>
            <person name="Batterham P."/>
            <person name="Batzoglou S."/>
            <person name="Begun D."/>
            <person name="Bhutkar A."/>
            <person name="Blanco E."/>
            <person name="Bosak S.A."/>
            <person name="Bradley R.K."/>
            <person name="Brand A.D."/>
            <person name="Brent M.R."/>
            <person name="Brooks A.N."/>
            <person name="Brown R.H."/>
            <person name="Butlin R.K."/>
            <person name="Caggese C."/>
            <person name="Calvi B.R."/>
            <person name="Bernardo de Carvalho A."/>
            <person name="Caspi A."/>
            <person name="Castrezana S."/>
            <person name="Celniker S.E."/>
            <person name="Chang J.L."/>
            <person name="Chapple C."/>
            <person name="Chatterji S."/>
            <person name="Chinwalla A."/>
            <person name="Civetta A."/>
            <person name="Clifton S.W."/>
            <person name="Comeron J.M."/>
            <person name="Costello J.C."/>
            <person name="Coyne J.A."/>
            <person name="Daub J."/>
            <person name="David R.G."/>
            <person name="Delcher A.L."/>
            <person name="Delehaunty K."/>
            <person name="Do C.B."/>
            <person name="Ebling H."/>
            <person name="Edwards K."/>
            <person name="Eickbush T."/>
            <person name="Evans J.D."/>
            <person name="Filipski A."/>
            <person name="Findeiss S."/>
            <person name="Freyhult E."/>
            <person name="Fulton L."/>
            <person name="Fulton R."/>
            <person name="Garcia A.C."/>
            <person name="Gardiner A."/>
            <person name="Garfield D.A."/>
            <person name="Garvin B.E."/>
            <person name="Gibson G."/>
            <person name="Gilbert D."/>
            <person name="Gnerre S."/>
            <person name="Godfrey J."/>
            <person name="Good R."/>
            <person name="Gotea V."/>
            <person name="Gravely B."/>
            <person name="Greenberg A.J."/>
            <person name="Griffiths-Jones S."/>
            <person name="Gross S."/>
            <person name="Guigo R."/>
            <person name="Gustafson E.A."/>
            <person name="Haerty W."/>
            <person name="Hahn M.W."/>
            <person name="Halligan D.L."/>
            <person name="Halpern A.L."/>
            <person name="Halter G.M."/>
            <person name="Han M.V."/>
            <person name="Heger A."/>
            <person name="Hillier L."/>
            <person name="Hinrichs A.S."/>
            <person name="Holmes I."/>
            <person name="Hoskins R.A."/>
            <person name="Hubisz M.J."/>
            <person name="Hultmark D."/>
            <person name="Huntley M.A."/>
            <person name="Jaffe D.B."/>
            <person name="Jagadeeshan S."/>
            <person name="Jeck W.R."/>
            <person name="Johnson J."/>
            <person name="Jones C.D."/>
            <person name="Jordan W.C."/>
            <person name="Karpen G.H."/>
            <person name="Kataoka E."/>
            <person name="Keightley P.D."/>
            <person name="Kheradpour P."/>
            <person name="Kirkness E.F."/>
            <person name="Koerich L.B."/>
            <person name="Kristiansen K."/>
            <person name="Kudrna D."/>
            <person name="Kulathinal R.J."/>
            <person name="Kumar S."/>
            <person name="Kwok R."/>
            <person name="Lander E."/>
            <person name="Langley C.H."/>
            <person name="Lapoint R."/>
            <person name="Lazzaro B.P."/>
            <person name="Lee S.J."/>
            <person name="Levesque L."/>
            <person name="Li R."/>
            <person name="Lin C.F."/>
            <person name="Lin M.F."/>
            <person name="Lindblad-Toh K."/>
            <person name="Llopart A."/>
            <person name="Long M."/>
            <person name="Low L."/>
            <person name="Lozovsky E."/>
            <person name="Lu J."/>
            <person name="Luo M."/>
            <person name="Machado C.A."/>
            <person name="Makalowski W."/>
            <person name="Marzo M."/>
            <person name="Matsuda M."/>
            <person name="Matzkin L."/>
            <person name="McAllister B."/>
            <person name="McBride C.S."/>
            <person name="McKernan B."/>
            <person name="McKernan K."/>
            <person name="Mendez-Lago M."/>
            <person name="Minx P."/>
            <person name="Mollenhauer M.U."/>
            <person name="Montooth K."/>
            <person name="Mount S.M."/>
            <person name="Mu X."/>
            <person name="Myers E."/>
            <person name="Negre B."/>
            <person name="Newfeld S."/>
            <person name="Nielsen R."/>
            <person name="Noor M.A."/>
            <person name="O'Grady P."/>
            <person name="Pachter L."/>
            <person name="Papaceit M."/>
            <person name="Parisi M.J."/>
            <person name="Parisi M."/>
            <person name="Parts L."/>
            <person name="Pedersen J.S."/>
            <person name="Pesole G."/>
            <person name="Phillippy A.M."/>
            <person name="Ponting C.P."/>
            <person name="Pop M."/>
            <person name="Porcelli D."/>
            <person name="Powell J.R."/>
            <person name="Prohaska S."/>
            <person name="Pruitt K."/>
            <person name="Puig M."/>
            <person name="Quesneville H."/>
            <person name="Ram K.R."/>
            <person name="Rand D."/>
            <person name="Rasmussen M.D."/>
            <person name="Reed L.K."/>
            <person name="Reenan R."/>
            <person name="Reily A."/>
            <person name="Remington K.A."/>
            <person name="Rieger T.T."/>
            <person name="Ritchie M.G."/>
            <person name="Robin C."/>
            <person name="Rogers Y.H."/>
            <person name="Rohde C."/>
            <person name="Rozas J."/>
            <person name="Rubenfield M.J."/>
            <person name="Ruiz A."/>
            <person name="Russo S."/>
            <person name="Salzberg S.L."/>
            <person name="Sanchez-Gracia A."/>
            <person name="Saranga D.J."/>
            <person name="Sato H."/>
            <person name="Schaeffer S.W."/>
            <person name="Schatz M.C."/>
            <person name="Schlenke T."/>
            <person name="Schwartz R."/>
            <person name="Segarra C."/>
            <person name="Singh R.S."/>
            <person name="Sirot L."/>
            <person name="Sirota M."/>
            <person name="Sisneros N.B."/>
            <person name="Smith C.D."/>
            <person name="Smith T.F."/>
            <person name="Spieth J."/>
            <person name="Stage D.E."/>
            <person name="Stark A."/>
            <person name="Stephan W."/>
            <person name="Strausberg R.L."/>
            <person name="Strempel S."/>
            <person name="Sturgill D."/>
            <person name="Sutton G."/>
            <person name="Sutton G.G."/>
            <person name="Tao W."/>
            <person name="Teichmann S."/>
            <person name="Tobari Y.N."/>
            <person name="Tomimura Y."/>
            <person name="Tsolas J.M."/>
            <person name="Valente V.L."/>
            <person name="Venter E."/>
            <person name="Venter J.C."/>
            <person name="Vicario S."/>
            <person name="Vieira F.G."/>
            <person name="Vilella A.J."/>
            <person name="Villasante A."/>
            <person name="Walenz B."/>
            <person name="Wang J."/>
            <person name="Wasserman M."/>
            <person name="Watts T."/>
            <person name="Wilson D."/>
            <person name="Wilson R.K."/>
            <person name="Wing R.A."/>
            <person name="Wolfner M.F."/>
            <person name="Wong A."/>
            <person name="Wong G.K."/>
            <person name="Wu C.I."/>
            <person name="Wu G."/>
            <person name="Yamamoto D."/>
            <person name="Yang H.P."/>
            <person name="Yang S.P."/>
            <person name="Yorke J.A."/>
            <person name="Yoshida K."/>
            <person name="Zdobnov E."/>
            <person name="Zhang P."/>
            <person name="Zhang Y."/>
            <person name="Zimin A.V."/>
            <person name="Baldwin J."/>
            <person name="Abdouelleil A."/>
            <person name="Abdulkadir J."/>
            <person name="Abebe A."/>
            <person name="Abera B."/>
            <person name="Abreu J."/>
            <person name="Acer S.C."/>
            <person name="Aftuck L."/>
            <person name="Alexander A."/>
            <person name="An P."/>
            <person name="Anderson E."/>
            <person name="Anderson S."/>
            <person name="Arachi H."/>
            <person name="Azer M."/>
            <person name="Bachantsang P."/>
            <person name="Barry A."/>
            <person name="Bayul T."/>
            <person name="Berlin A."/>
            <person name="Bessette D."/>
            <person name="Bloom T."/>
            <person name="Blye J."/>
            <person name="Boguslavskiy L."/>
            <person name="Bonnet C."/>
            <person name="Boukhgalter B."/>
            <person name="Bourzgui I."/>
            <person name="Brown A."/>
            <person name="Cahill P."/>
            <person name="Channer S."/>
            <person name="Cheshatsang Y."/>
            <person name="Chuda L."/>
            <person name="Citroen M."/>
            <person name="Collymore A."/>
            <person name="Cooke P."/>
            <person name="Costello M."/>
            <person name="D'Aco K."/>
            <person name="Daza R."/>
            <person name="De Haan G."/>
            <person name="DeGray S."/>
            <person name="DeMaso C."/>
            <person name="Dhargay N."/>
            <person name="Dooley K."/>
            <person name="Dooley E."/>
            <person name="Doricent M."/>
            <person name="Dorje P."/>
            <person name="Dorjee K."/>
            <person name="Dupes A."/>
            <person name="Elong R."/>
            <person name="Falk J."/>
            <person name="Farina A."/>
            <person name="Faro S."/>
            <person name="Ferguson D."/>
            <person name="Fisher S."/>
            <person name="Foley C.D."/>
            <person name="Franke A."/>
            <person name="Friedrich D."/>
            <person name="Gadbois L."/>
            <person name="Gearin G."/>
            <person name="Gearin C.R."/>
            <person name="Giannoukos G."/>
            <person name="Goode T."/>
            <person name="Graham J."/>
            <person name="Grandbois E."/>
            <person name="Grewal S."/>
            <person name="Gyaltsen K."/>
            <person name="Hafez N."/>
            <person name="Hagos B."/>
            <person name="Hall J."/>
            <person name="Henson C."/>
            <person name="Hollinger A."/>
            <person name="Honan T."/>
            <person name="Huard M.D."/>
            <person name="Hughes L."/>
            <person name="Hurhula B."/>
            <person name="Husby M.E."/>
            <person name="Kamat A."/>
            <person name="Kanga B."/>
            <person name="Kashin S."/>
            <person name="Khazanovich D."/>
            <person name="Kisner P."/>
            <person name="Lance K."/>
            <person name="Lara M."/>
            <person name="Lee W."/>
            <person name="Lennon N."/>
            <person name="Letendre F."/>
            <person name="LeVine R."/>
            <person name="Lipovsky A."/>
            <person name="Liu X."/>
            <person name="Liu J."/>
            <person name="Liu S."/>
            <person name="Lokyitsang T."/>
            <person name="Lokyitsang Y."/>
            <person name="Lubonja R."/>
            <person name="Lui A."/>
            <person name="MacDonald P."/>
            <person name="Magnisalis V."/>
            <person name="Maru K."/>
            <person name="Matthews C."/>
            <person name="McCusker W."/>
            <person name="McDonough S."/>
            <person name="Mehta T."/>
            <person name="Meldrim J."/>
            <person name="Meneus L."/>
            <person name="Mihai O."/>
            <person name="Mihalev A."/>
            <person name="Mihova T."/>
            <person name="Mittelman R."/>
            <person name="Mlenga V."/>
            <person name="Montmayeur A."/>
            <person name="Mulrain L."/>
            <person name="Navidi A."/>
            <person name="Naylor J."/>
            <person name="Negash T."/>
            <person name="Nguyen T."/>
            <person name="Nguyen N."/>
            <person name="Nicol R."/>
            <person name="Norbu C."/>
            <person name="Norbu N."/>
            <person name="Novod N."/>
            <person name="O'Neill B."/>
            <person name="Osman S."/>
            <person name="Markiewicz E."/>
            <person name="Oyono O.L."/>
            <person name="Patti C."/>
            <person name="Phunkhang P."/>
            <person name="Pierre F."/>
            <person name="Priest M."/>
            <person name="Raghuraman S."/>
            <person name="Rege F."/>
            <person name="Reyes R."/>
            <person name="Rise C."/>
            <person name="Rogov P."/>
            <person name="Ross K."/>
            <person name="Ryan E."/>
            <person name="Settipalli S."/>
            <person name="Shea T."/>
            <person name="Sherpa N."/>
            <person name="Shi L."/>
            <person name="Shih D."/>
            <person name="Sparrow T."/>
            <person name="Spaulding J."/>
            <person name="Stalker J."/>
            <person name="Stange-Thomann N."/>
            <person name="Stavropoulos S."/>
            <person name="Stone C."/>
            <person name="Strader C."/>
            <person name="Tesfaye S."/>
            <person name="Thomson T."/>
            <person name="Thoulutsang Y."/>
            <person name="Thoulutsang D."/>
            <person name="Topham K."/>
            <person name="Topping I."/>
            <person name="Tsamla T."/>
            <person name="Vassiliev H."/>
            <person name="Vo A."/>
            <person name="Wangchuk T."/>
            <person name="Wangdi T."/>
            <person name="Weiand M."/>
            <person name="Wilkinson J."/>
            <person name="Wilson A."/>
            <person name="Yadav S."/>
            <person name="Young G."/>
            <person name="Yu Q."/>
            <person name="Zembek L."/>
            <person name="Zhong D."/>
            <person name="Zimmer A."/>
            <person name="Zwirko Z."/>
            <person name="Jaffe D.B."/>
            <person name="Alvarez P."/>
            <person name="Brockman W."/>
            <person name="Butler J."/>
            <person name="Chin C."/>
            <person name="Gnerre S."/>
            <person name="Grabherr M."/>
            <person name="Kleber M."/>
            <person name="Mauceli E."/>
            <person name="MacCallum I."/>
        </authorList>
    </citation>
    <scope>NUCLEOTIDE SEQUENCE [LARGE SCALE GENOMIC DNA]</scope>
    <source>
        <strain evidence="2">Tai18E2 / Tucson 14021-0261.01</strain>
    </source>
</reference>
<dbReference type="OMA" id="QIENDEH"/>
<name>B4ITW7_DROYA</name>
<evidence type="ECO:0000313" key="2">
    <source>
        <dbReference type="Proteomes" id="UP000002282"/>
    </source>
</evidence>
<organism evidence="1 2">
    <name type="scientific">Drosophila yakuba</name>
    <name type="common">Fruit fly</name>
    <dbReference type="NCBI Taxonomy" id="7245"/>
    <lineage>
        <taxon>Eukaryota</taxon>
        <taxon>Metazoa</taxon>
        <taxon>Ecdysozoa</taxon>
        <taxon>Arthropoda</taxon>
        <taxon>Hexapoda</taxon>
        <taxon>Insecta</taxon>
        <taxon>Pterygota</taxon>
        <taxon>Neoptera</taxon>
        <taxon>Endopterygota</taxon>
        <taxon>Diptera</taxon>
        <taxon>Brachycera</taxon>
        <taxon>Muscomorpha</taxon>
        <taxon>Ephydroidea</taxon>
        <taxon>Drosophilidae</taxon>
        <taxon>Drosophila</taxon>
        <taxon>Sophophora</taxon>
    </lineage>
</organism>
<dbReference type="KEGG" id="dya:Dyak_GE22870"/>
<dbReference type="PhylomeDB" id="B4ITW7"/>
<keyword evidence="2" id="KW-1185">Reference proteome</keyword>
<protein>
    <submittedName>
        <fullName evidence="1">Uncharacterized protein</fullName>
    </submittedName>
</protein>
<dbReference type="EMBL" id="CH891734">
    <property type="protein sequence ID" value="EDW99830.1"/>
    <property type="molecule type" value="Genomic_DNA"/>
</dbReference>
<gene>
    <name evidence="1" type="primary">Dyak\GE22870</name>
    <name evidence="1" type="synonym">dyak_GLEANR_6631</name>
    <name evidence="1" type="synonym">GE22870</name>
    <name evidence="1" type="ORF">Dyak_GE22870</name>
</gene>
<evidence type="ECO:0000313" key="1">
    <source>
        <dbReference type="EMBL" id="EDW99830.1"/>
    </source>
</evidence>
<accession>B4ITW7</accession>
<dbReference type="Proteomes" id="UP000002282">
    <property type="component" value="Unassembled WGS sequence"/>
</dbReference>
<dbReference type="AlphaFoldDB" id="B4ITW7"/>